<evidence type="ECO:0000313" key="1">
    <source>
        <dbReference type="EMBL" id="KRX15357.1"/>
    </source>
</evidence>
<sequence length="68" mass="8168">MECGAHYHLFPLSPRVNVYYKCYEMKFTIHFKLLGSCILRANYRFLYYKNEFQVQMLLESETFPGVMG</sequence>
<organism evidence="1 2">
    <name type="scientific">Trichinella nelsoni</name>
    <dbReference type="NCBI Taxonomy" id="6336"/>
    <lineage>
        <taxon>Eukaryota</taxon>
        <taxon>Metazoa</taxon>
        <taxon>Ecdysozoa</taxon>
        <taxon>Nematoda</taxon>
        <taxon>Enoplea</taxon>
        <taxon>Dorylaimia</taxon>
        <taxon>Trichinellida</taxon>
        <taxon>Trichinellidae</taxon>
        <taxon>Trichinella</taxon>
    </lineage>
</organism>
<accession>A0A0V0RLL4</accession>
<proteinExistence type="predicted"/>
<dbReference type="EMBL" id="JYDL01000133">
    <property type="protein sequence ID" value="KRX15357.1"/>
    <property type="molecule type" value="Genomic_DNA"/>
</dbReference>
<evidence type="ECO:0000313" key="2">
    <source>
        <dbReference type="Proteomes" id="UP000054630"/>
    </source>
</evidence>
<dbReference type="Proteomes" id="UP000054630">
    <property type="component" value="Unassembled WGS sequence"/>
</dbReference>
<gene>
    <name evidence="1" type="ORF">T07_1696</name>
</gene>
<comment type="caution">
    <text evidence="1">The sequence shown here is derived from an EMBL/GenBank/DDBJ whole genome shotgun (WGS) entry which is preliminary data.</text>
</comment>
<keyword evidence="2" id="KW-1185">Reference proteome</keyword>
<dbReference type="AlphaFoldDB" id="A0A0V0RLL4"/>
<reference evidence="1 2" key="1">
    <citation type="submission" date="2015-01" db="EMBL/GenBank/DDBJ databases">
        <title>Evolution of Trichinella species and genotypes.</title>
        <authorList>
            <person name="Korhonen P.K."/>
            <person name="Edoardo P."/>
            <person name="Giuseppe L.R."/>
            <person name="Gasser R.B."/>
        </authorList>
    </citation>
    <scope>NUCLEOTIDE SEQUENCE [LARGE SCALE GENOMIC DNA]</scope>
    <source>
        <strain evidence="1">ISS37</strain>
    </source>
</reference>
<name>A0A0V0RLL4_9BILA</name>
<protein>
    <submittedName>
        <fullName evidence="1">Uncharacterized protein</fullName>
    </submittedName>
</protein>